<keyword evidence="8" id="KW-0862">Zinc</keyword>
<dbReference type="EMBL" id="MKZY01000004">
    <property type="protein sequence ID" value="OOO10705.1"/>
    <property type="molecule type" value="Genomic_DNA"/>
</dbReference>
<dbReference type="InterPro" id="IPR037278">
    <property type="entry name" value="ARFGAP/RecO"/>
</dbReference>
<dbReference type="GO" id="GO:0008270">
    <property type="term" value="F:zinc ion binding"/>
    <property type="evidence" value="ECO:0007669"/>
    <property type="project" value="UniProtKB-KW"/>
</dbReference>
<feature type="region of interest" description="Disordered" evidence="9">
    <location>
        <begin position="208"/>
        <end position="257"/>
    </location>
</feature>
<dbReference type="SMART" id="SM00066">
    <property type="entry name" value="GAL4"/>
    <property type="match status" value="1"/>
</dbReference>
<dbReference type="FunFam" id="1.10.220.150:FF:000010">
    <property type="entry name" value="Stromal membrane-associated protein"/>
    <property type="match status" value="1"/>
</dbReference>
<dbReference type="SMART" id="SM00105">
    <property type="entry name" value="ArfGap"/>
    <property type="match status" value="1"/>
</dbReference>
<evidence type="ECO:0000313" key="15">
    <source>
        <dbReference type="EMBL" id="OOO10705.1"/>
    </source>
</evidence>
<dbReference type="VEuPathDB" id="FungiDB:AO090003000156"/>
<feature type="region of interest" description="Disordered" evidence="9">
    <location>
        <begin position="1197"/>
        <end position="1221"/>
    </location>
</feature>
<feature type="compositionally biased region" description="Basic residues" evidence="9">
    <location>
        <begin position="230"/>
        <end position="241"/>
    </location>
</feature>
<dbReference type="Pfam" id="PF01412">
    <property type="entry name" value="ArfGap"/>
    <property type="match status" value="1"/>
</dbReference>
<dbReference type="PROSITE" id="PS50828">
    <property type="entry name" value="SMR"/>
    <property type="match status" value="1"/>
</dbReference>
<dbReference type="SUPFAM" id="SSF57863">
    <property type="entry name" value="ArfGap/RecO-like zinc finger"/>
    <property type="match status" value="1"/>
</dbReference>
<dbReference type="PROSITE" id="PS51140">
    <property type="entry name" value="CUE"/>
    <property type="match status" value="1"/>
</dbReference>
<dbReference type="SUPFAM" id="SSF160443">
    <property type="entry name" value="SMR domain-like"/>
    <property type="match status" value="1"/>
</dbReference>
<organism evidence="15 16">
    <name type="scientific">Aspergillus oryzae</name>
    <name type="common">Yellow koji mold</name>
    <dbReference type="NCBI Taxonomy" id="5062"/>
    <lineage>
        <taxon>Eukaryota</taxon>
        <taxon>Fungi</taxon>
        <taxon>Dikarya</taxon>
        <taxon>Ascomycota</taxon>
        <taxon>Pezizomycotina</taxon>
        <taxon>Eurotiomycetes</taxon>
        <taxon>Eurotiomycetidae</taxon>
        <taxon>Eurotiales</taxon>
        <taxon>Aspergillaceae</taxon>
        <taxon>Aspergillus</taxon>
        <taxon>Aspergillus subgen. Circumdati</taxon>
    </lineage>
</organism>
<feature type="compositionally biased region" description="Polar residues" evidence="9">
    <location>
        <begin position="1090"/>
        <end position="1106"/>
    </location>
</feature>
<feature type="domain" description="MsrB" evidence="14">
    <location>
        <begin position="639"/>
        <end position="725"/>
    </location>
</feature>
<feature type="domain" description="Smr" evidence="12">
    <location>
        <begin position="482"/>
        <end position="568"/>
    </location>
</feature>
<dbReference type="eggNOG" id="ENOG502SJC3">
    <property type="taxonomic scope" value="Eukaryota"/>
</dbReference>
<evidence type="ECO:0000259" key="10">
    <source>
        <dbReference type="PROSITE" id="PS50048"/>
    </source>
</evidence>
<evidence type="ECO:0000256" key="6">
    <source>
        <dbReference type="ARBA" id="ARBA00023163"/>
    </source>
</evidence>
<dbReference type="VEuPathDB" id="FungiDB:AO090003000154"/>
<dbReference type="Gene3D" id="1.10.220.150">
    <property type="entry name" value="Arf GTPase activating protein"/>
    <property type="match status" value="1"/>
</dbReference>
<dbReference type="PROSITE" id="PS00463">
    <property type="entry name" value="ZN2_CY6_FUNGAL_1"/>
    <property type="match status" value="1"/>
</dbReference>
<name>A0A1S9DNP7_ASPOZ</name>
<evidence type="ECO:0000256" key="3">
    <source>
        <dbReference type="ARBA" id="ARBA00023002"/>
    </source>
</evidence>
<dbReference type="SUPFAM" id="SSF46934">
    <property type="entry name" value="UBA-like"/>
    <property type="match status" value="1"/>
</dbReference>
<keyword evidence="4" id="KW-0805">Transcription regulation</keyword>
<dbReference type="GO" id="GO:0006351">
    <property type="term" value="P:DNA-templated transcription"/>
    <property type="evidence" value="ECO:0007669"/>
    <property type="project" value="InterPro"/>
</dbReference>
<gene>
    <name evidence="15" type="ORF">OAory_01065130</name>
</gene>
<comment type="caution">
    <text evidence="15">The sequence shown here is derived from an EMBL/GenBank/DDBJ whole genome shotgun (WGS) entry which is preliminary data.</text>
</comment>
<dbReference type="InterPro" id="IPR002625">
    <property type="entry name" value="Smr_dom"/>
</dbReference>
<evidence type="ECO:0000259" key="13">
    <source>
        <dbReference type="PROSITE" id="PS51140"/>
    </source>
</evidence>
<evidence type="ECO:0000256" key="2">
    <source>
        <dbReference type="ARBA" id="ARBA00022723"/>
    </source>
</evidence>
<dbReference type="InterPro" id="IPR038508">
    <property type="entry name" value="ArfGAP_dom_sf"/>
</dbReference>
<keyword evidence="8" id="KW-0863">Zinc-finger</keyword>
<protein>
    <submittedName>
        <fullName evidence="15">Arf GTPase activating protein</fullName>
    </submittedName>
</protein>
<dbReference type="GO" id="GO:0000981">
    <property type="term" value="F:DNA-binding transcription factor activity, RNA polymerase II-specific"/>
    <property type="evidence" value="ECO:0007669"/>
    <property type="project" value="InterPro"/>
</dbReference>
<evidence type="ECO:0000256" key="5">
    <source>
        <dbReference type="ARBA" id="ARBA00023125"/>
    </source>
</evidence>
<dbReference type="OrthoDB" id="435881at2759"/>
<dbReference type="InterPro" id="IPR044732">
    <property type="entry name" value="ArfGAP_SMAP1-like"/>
</dbReference>
<dbReference type="SUPFAM" id="SSF57701">
    <property type="entry name" value="Zn2/Cys6 DNA-binding domain"/>
    <property type="match status" value="1"/>
</dbReference>
<dbReference type="Pfam" id="PF08590">
    <property type="entry name" value="DUF1771"/>
    <property type="match status" value="1"/>
</dbReference>
<dbReference type="InterPro" id="IPR002579">
    <property type="entry name" value="Met_Sox_Rdtase_MsrB_dom"/>
</dbReference>
<feature type="compositionally biased region" description="Pro residues" evidence="9">
    <location>
        <begin position="1110"/>
        <end position="1121"/>
    </location>
</feature>
<dbReference type="GO" id="GO:0005096">
    <property type="term" value="F:GTPase activator activity"/>
    <property type="evidence" value="ECO:0007669"/>
    <property type="project" value="InterPro"/>
</dbReference>
<dbReference type="SMART" id="SM01162">
    <property type="entry name" value="DUF1771"/>
    <property type="match status" value="1"/>
</dbReference>
<dbReference type="PROSITE" id="PS50115">
    <property type="entry name" value="ARFGAP"/>
    <property type="match status" value="1"/>
</dbReference>
<dbReference type="GO" id="GO:0043130">
    <property type="term" value="F:ubiquitin binding"/>
    <property type="evidence" value="ECO:0007669"/>
    <property type="project" value="InterPro"/>
</dbReference>
<evidence type="ECO:0000313" key="16">
    <source>
        <dbReference type="Proteomes" id="UP000190312"/>
    </source>
</evidence>
<dbReference type="Pfam" id="PF04082">
    <property type="entry name" value="Fungal_trans"/>
    <property type="match status" value="1"/>
</dbReference>
<dbReference type="CDD" id="cd14279">
    <property type="entry name" value="CUE"/>
    <property type="match status" value="1"/>
</dbReference>
<evidence type="ECO:0000256" key="8">
    <source>
        <dbReference type="PROSITE-ProRule" id="PRU00288"/>
    </source>
</evidence>
<dbReference type="InterPro" id="IPR013899">
    <property type="entry name" value="DUF1771"/>
</dbReference>
<dbReference type="InterPro" id="IPR003892">
    <property type="entry name" value="CUE"/>
</dbReference>
<reference evidence="15 16" key="1">
    <citation type="submission" date="2016-10" db="EMBL/GenBank/DDBJ databases">
        <title>Genome sequencing of Aspergillus oryzae BCC7051.</title>
        <authorList>
            <person name="Thammarongtham C."/>
            <person name="Vorapreeda T."/>
            <person name="Nookaew I."/>
            <person name="Srisuk T."/>
            <person name="Land M."/>
            <person name="Jeennor S."/>
            <person name="Laoteng K."/>
        </authorList>
    </citation>
    <scope>NUCLEOTIDE SEQUENCE [LARGE SCALE GENOMIC DNA]</scope>
    <source>
        <strain evidence="15 16">BCC7051</strain>
    </source>
</reference>
<keyword evidence="6" id="KW-0804">Transcription</keyword>
<keyword evidence="2" id="KW-0479">Metal-binding</keyword>
<dbReference type="Gene3D" id="1.10.8.10">
    <property type="entry name" value="DNA helicase RuvA subunit, C-terminal domain"/>
    <property type="match status" value="1"/>
</dbReference>
<evidence type="ECO:0000256" key="1">
    <source>
        <dbReference type="ARBA" id="ARBA00007174"/>
    </source>
</evidence>
<dbReference type="PROSITE" id="PS51790">
    <property type="entry name" value="MSRB"/>
    <property type="match status" value="1"/>
</dbReference>
<keyword evidence="7" id="KW-0539">Nucleus</keyword>
<feature type="compositionally biased region" description="Low complexity" evidence="9">
    <location>
        <begin position="914"/>
        <end position="926"/>
    </location>
</feature>
<dbReference type="InterPro" id="IPR009060">
    <property type="entry name" value="UBA-like_sf"/>
</dbReference>
<evidence type="ECO:0000256" key="4">
    <source>
        <dbReference type="ARBA" id="ARBA00023015"/>
    </source>
</evidence>
<dbReference type="PANTHER" id="PTHR45705">
    <property type="entry name" value="FI20236P1"/>
    <property type="match status" value="1"/>
</dbReference>
<dbReference type="PRINTS" id="PR00405">
    <property type="entry name" value="REVINTRACTNG"/>
</dbReference>
<dbReference type="PANTHER" id="PTHR45705:SF1">
    <property type="entry name" value="FI20236P1"/>
    <property type="match status" value="1"/>
</dbReference>
<dbReference type="CDD" id="cd12148">
    <property type="entry name" value="fungal_TF_MHR"/>
    <property type="match status" value="1"/>
</dbReference>
<evidence type="ECO:0000259" key="12">
    <source>
        <dbReference type="PROSITE" id="PS50828"/>
    </source>
</evidence>
<feature type="region of interest" description="Disordered" evidence="9">
    <location>
        <begin position="899"/>
        <end position="1153"/>
    </location>
</feature>
<feature type="domain" description="Zn(2)-C6 fungal-type" evidence="10">
    <location>
        <begin position="1328"/>
        <end position="1356"/>
    </location>
</feature>
<dbReference type="InterPro" id="IPR058864">
    <property type="entry name" value="UBA_10"/>
</dbReference>
<sequence>MVDRADNQLRVSSCTLRVHRGDELEKDYCPPLDPALFTAIACDYDLSDSAQLQQLRETLDTLKLSAWEQEDLPFDPSGTSGLGANGVDSEGIPSEHSVSQNGTVRSRETDITSLASEFSSFSVGDKGSHNGKKVSQRLAYTVNADGSLCLSGATEEDKIGYLSEMFPSVDKFTIQHALRKSNGDVDRSMDVLLNLTFFSEQPSIEDGDKVAIPKGIDGFQDGSNGETGRKKNRKRKGKTKSGRNYERSSPLDSEPGCFLQDEPCTVNKWDAAQKDIEFIHSRTSPVLKKEMVTSTYHANGASLTATIRSLAETHAPKDERAISQDTVTEAQVAELIQELPSIPPTTFAGLLKITRSSVSAASELAAAMVTGPVSPSMSELIKFTTSPPPVDVDVETPRRRNEPRVIRDYDRVRSSAGAHFAASSEALAKASAAYRRGKSDRLMGGAAAYYSAVGRDHLERAKRDAAEAADALVDSQSTHNTLDLHGVSVQDAVRIASERVSDWWESFGDAKYVRGGEIARSGYRIVTGLGRHSHDGTSRLGPAVGKMLAREGWKVEVGEGVLTVVALRTFTSSFRYRPTPLITKAASQHPSKPSFPISKSTALKAAPGILPFLSSFFTSTAKPETENNSKMSYPDQRSTEEWRAVLSPEQFRILREKGTERPGTGEYDSHYPSEGVYNCAGCNAPLYKATHKFKSGCGWPAYFDSIPGAVTRHTDNTFGMQRTEIAAQNQQTIKGLLKLEHNKICADCKRNKHPRWASWNLGIFVCIRCSGIHRGMGTHISRVKSVDLDSWTDEQLQSVMRWGNARANKYWEAKLAPGHVPSEAKIENFIRTKYESKRWIMDGPMPDPSTLDDGDDDVPLAVVQEKAKIERSASQRVAASSQPPAAHRQQASIDLFADDDIAPPARPSTTDPTPRAAPKQPQSAPKPTRPGDSLLGLDFFGSAQPAANSHPSSTASTPGGSTGISRPDLKQSILSLYSKPQPAPAQHGRTSSFGDFGDLASPAPPSASPSSKLGGLTDAFSGLSFPSTTSPPPQKPAEKSSPFANLTSFATKKSSPAAPKVSSPTASAGSGGGSLFDSLASPTIPAAKPQSRTTSISSNGFDSGFTSFASPPPSKPNPPPSSSLSNDLFGLSSPAPVAPSKVSSPPAPTAISPQNELKAAFNLNPPVPAPVSAAPKPSMSATTASIASALPASIDPWGGGNAWSTPDPAPAAEPSGPSMMKVPDTLTANDIGAGWGATASTSGGSKQAPTVAADEDFGGWTSAAPISSTTAATTTNMSVPSKPAGGFSGADDLFSNRFDPVMADYRRPIPTGKELPQSVTSTPRVRLSCELCRQRKVKCDKLNPCTNCQRFGATCVPVERARLPRGRSGRVTGKNASGQDTGLKDRVDRLEELLRELTEHDDGTIAAQVGSSSSGSSDQAPANKKADKSEPGTENSLWANILKEIHDIRGTKSYGSTNEDRTFNSDAMKFRKLLATPRGLGSSMATKEPILTRQAERNLVQVFLKKVDPAFKILHAPSLKAFLLDGKPYLDYEPGHMAPAALSSAIHFAAACSATEDESNDLLGCNKAWLVARYQQESEAALAKADFMTSNDLTILQAFVLFLLASRSQDSSRRVWTMLSMALRIAQALLLHLPELPFPVRPFERELRRRLWTYIGLLDIQCSLERASEPMMQAKWVDSNPPSNVNDCDIFFGMDGPVQESEGFTEMTFALMTLKAQNTVRLLNFSDFIDKTVSCVNKRQQLVLEFQETASKLLQNSQPDKIPFHWYTRQVAEIISASLQLIVLRPLQRNAKFIPPRVRGDRLLQIAVDVLKKSKTIRNDPRGQSWRWCEFMFVPWHSLAVAIAELCVCEDHSLMKSFWGPVRDAYENLGDLIADSRRGMIWKPMEKIMAQAEAKRNELLAVSNVVSYPTHFPGTAAPLQVPVCSQRSMQPSVALTGDIIPNTGAYTEAVPIVTLPETVELGPWPSVWDAVDFGCPVATNEMSWLNYENFIEDVYETMDYTLLSH</sequence>
<dbReference type="Gene3D" id="3.30.1370.110">
    <property type="match status" value="1"/>
</dbReference>
<accession>A0A1S9DNP7</accession>
<keyword evidence="5" id="KW-0238">DNA-binding</keyword>
<dbReference type="Pfam" id="PF02845">
    <property type="entry name" value="CUE"/>
    <property type="match status" value="1"/>
</dbReference>
<dbReference type="Gene3D" id="4.10.240.10">
    <property type="entry name" value="Zn(2)-C6 fungal-type DNA-binding domain"/>
    <property type="match status" value="1"/>
</dbReference>
<dbReference type="InterPro" id="IPR036864">
    <property type="entry name" value="Zn2-C6_fun-type_DNA-bd_sf"/>
</dbReference>
<feature type="compositionally biased region" description="Low complexity" evidence="9">
    <location>
        <begin position="1132"/>
        <end position="1144"/>
    </location>
</feature>
<dbReference type="CDD" id="cd08839">
    <property type="entry name" value="ArfGap_SMAP"/>
    <property type="match status" value="1"/>
</dbReference>
<dbReference type="SUPFAM" id="SSF51316">
    <property type="entry name" value="Mss4-like"/>
    <property type="match status" value="1"/>
</dbReference>
<dbReference type="InterPro" id="IPR001138">
    <property type="entry name" value="Zn2Cys6_DnaBD"/>
</dbReference>
<dbReference type="Pfam" id="PF00172">
    <property type="entry name" value="Zn_clus"/>
    <property type="match status" value="1"/>
</dbReference>
<dbReference type="VEuPathDB" id="FungiDB:AO090003000157"/>
<dbReference type="PROSITE" id="PS50048">
    <property type="entry name" value="ZN2_CY6_FUNGAL_2"/>
    <property type="match status" value="1"/>
</dbReference>
<dbReference type="GO" id="GO:0009893">
    <property type="term" value="P:positive regulation of metabolic process"/>
    <property type="evidence" value="ECO:0007669"/>
    <property type="project" value="UniProtKB-ARBA"/>
</dbReference>
<comment type="similarity">
    <text evidence="1">Belongs to the MsrB Met sulfoxide reductase family.</text>
</comment>
<feature type="region of interest" description="Disordered" evidence="9">
    <location>
        <begin position="74"/>
        <end position="106"/>
    </location>
</feature>
<evidence type="ECO:0000259" key="14">
    <source>
        <dbReference type="PROSITE" id="PS51790"/>
    </source>
</evidence>
<dbReference type="InterPro" id="IPR036063">
    <property type="entry name" value="Smr_dom_sf"/>
</dbReference>
<feature type="domain" description="CUE" evidence="13">
    <location>
        <begin position="154"/>
        <end position="197"/>
    </location>
</feature>
<dbReference type="InterPro" id="IPR011057">
    <property type="entry name" value="Mss4-like_sf"/>
</dbReference>
<proteinExistence type="inferred from homology"/>
<dbReference type="InterPro" id="IPR007219">
    <property type="entry name" value="XnlR_reg_dom"/>
</dbReference>
<evidence type="ECO:0000259" key="11">
    <source>
        <dbReference type="PROSITE" id="PS50115"/>
    </source>
</evidence>
<feature type="compositionally biased region" description="Basic and acidic residues" evidence="9">
    <location>
        <begin position="1382"/>
        <end position="1403"/>
    </location>
</feature>
<feature type="region of interest" description="Disordered" evidence="9">
    <location>
        <begin position="1366"/>
        <end position="1433"/>
    </location>
</feature>
<dbReference type="GO" id="GO:0033743">
    <property type="term" value="F:peptide-methionine (R)-S-oxide reductase activity"/>
    <property type="evidence" value="ECO:0007669"/>
    <property type="project" value="InterPro"/>
</dbReference>
<feature type="domain" description="Arf-GAP" evidence="11">
    <location>
        <begin position="730"/>
        <end position="840"/>
    </location>
</feature>
<keyword evidence="3" id="KW-0560">Oxidoreductase</keyword>
<feature type="compositionally biased region" description="Low complexity" evidence="9">
    <location>
        <begin position="1047"/>
        <end position="1068"/>
    </location>
</feature>
<dbReference type="SMART" id="SM00463">
    <property type="entry name" value="SMR"/>
    <property type="match status" value="1"/>
</dbReference>
<dbReference type="InterPro" id="IPR051718">
    <property type="entry name" value="ARF_GTPase-activating"/>
</dbReference>
<dbReference type="GO" id="GO:0003677">
    <property type="term" value="F:DNA binding"/>
    <property type="evidence" value="ECO:0007669"/>
    <property type="project" value="UniProtKB-KW"/>
</dbReference>
<dbReference type="Pfam" id="PF26286">
    <property type="entry name" value="UBA_10"/>
    <property type="match status" value="1"/>
</dbReference>
<feature type="compositionally biased region" description="Low complexity" evidence="9">
    <location>
        <begin position="949"/>
        <end position="965"/>
    </location>
</feature>
<evidence type="ECO:0000256" key="7">
    <source>
        <dbReference type="ARBA" id="ARBA00023242"/>
    </source>
</evidence>
<dbReference type="CDD" id="cd00067">
    <property type="entry name" value="GAL4"/>
    <property type="match status" value="1"/>
</dbReference>
<dbReference type="InterPro" id="IPR001164">
    <property type="entry name" value="ArfGAP_dom"/>
</dbReference>
<dbReference type="Proteomes" id="UP000190312">
    <property type="component" value="Unassembled WGS sequence"/>
</dbReference>
<dbReference type="GO" id="GO:0005737">
    <property type="term" value="C:cytoplasm"/>
    <property type="evidence" value="ECO:0007669"/>
    <property type="project" value="TreeGrafter"/>
</dbReference>
<evidence type="ECO:0000256" key="9">
    <source>
        <dbReference type="SAM" id="MobiDB-lite"/>
    </source>
</evidence>